<evidence type="ECO:0000313" key="2">
    <source>
        <dbReference type="Proteomes" id="UP000619743"/>
    </source>
</evidence>
<name>A0A8J2XPP4_9GAMM</name>
<evidence type="ECO:0000313" key="1">
    <source>
        <dbReference type="EMBL" id="GGA78779.1"/>
    </source>
</evidence>
<dbReference type="SUPFAM" id="SSF53850">
    <property type="entry name" value="Periplasmic binding protein-like II"/>
    <property type="match status" value="1"/>
</dbReference>
<reference evidence="2" key="1">
    <citation type="journal article" date="2019" name="Int. J. Syst. Evol. Microbiol.">
        <title>The Global Catalogue of Microorganisms (GCM) 10K type strain sequencing project: providing services to taxonomists for standard genome sequencing and annotation.</title>
        <authorList>
            <consortium name="The Broad Institute Genomics Platform"/>
            <consortium name="The Broad Institute Genome Sequencing Center for Infectious Disease"/>
            <person name="Wu L."/>
            <person name="Ma J."/>
        </authorList>
    </citation>
    <scope>NUCLEOTIDE SEQUENCE [LARGE SCALE GENOMIC DNA]</scope>
    <source>
        <strain evidence="2">CGMCC 1.10130</strain>
    </source>
</reference>
<organism evidence="1 2">
    <name type="scientific">Neiella marina</name>
    <dbReference type="NCBI Taxonomy" id="508461"/>
    <lineage>
        <taxon>Bacteria</taxon>
        <taxon>Pseudomonadati</taxon>
        <taxon>Pseudomonadota</taxon>
        <taxon>Gammaproteobacteria</taxon>
        <taxon>Alteromonadales</taxon>
        <taxon>Echinimonadaceae</taxon>
        <taxon>Neiella</taxon>
    </lineage>
</organism>
<gene>
    <name evidence="1" type="ORF">GCM10011369_20900</name>
</gene>
<dbReference type="Proteomes" id="UP000619743">
    <property type="component" value="Unassembled WGS sequence"/>
</dbReference>
<sequence length="273" mass="31013">MNCADQGREKEEYIHMPSITRLIKSAIATLLVAITTLPYSALADNTTITITRNSLGENFICAQRALAKAYEQLDIAVEYLVLPSKRSLTIANAGLADGEMLRVAGTDIQYPNLMQIPVPLCQLKSVMVANQRVKAQSFEQMRDYRLGITLGFVDHENMADKYQLNVVRVTQNDVLIDMLLKDRVDAIFLTESEAMQLISENEGNKLKILRSLDRDLMFYHYLHKKHHQLVPLITSQLRQLEHQGKIDRTAILKLPRRGHPNQMDVLATQKTTK</sequence>
<keyword evidence="2" id="KW-1185">Reference proteome</keyword>
<dbReference type="AlphaFoldDB" id="A0A8J2XPP4"/>
<comment type="caution">
    <text evidence="1">The sequence shown here is derived from an EMBL/GenBank/DDBJ whole genome shotgun (WGS) entry which is preliminary data.</text>
</comment>
<accession>A0A8J2XPP4</accession>
<dbReference type="Gene3D" id="3.40.190.10">
    <property type="entry name" value="Periplasmic binding protein-like II"/>
    <property type="match status" value="2"/>
</dbReference>
<dbReference type="EMBL" id="BMDX01000009">
    <property type="protein sequence ID" value="GGA78779.1"/>
    <property type="molecule type" value="Genomic_DNA"/>
</dbReference>
<evidence type="ECO:0008006" key="3">
    <source>
        <dbReference type="Google" id="ProtNLM"/>
    </source>
</evidence>
<proteinExistence type="predicted"/>
<protein>
    <recommendedName>
        <fullName evidence="3">Solute-binding protein family 3/N-terminal domain-containing protein</fullName>
    </recommendedName>
</protein>